<sequence length="90" mass="10287">MPTARPVMMSGMQWTGALIAGMEGTIKVALMHWWTTQGACATKLREKEETLLRTCVRKWGNLPFHVFDWGYASGPWLQLLQALRVKFVIH</sequence>
<gene>
    <name evidence="1" type="ORF">EPA93_00130</name>
</gene>
<dbReference type="EMBL" id="CP035758">
    <property type="protein sequence ID" value="QBD74484.1"/>
    <property type="molecule type" value="Genomic_DNA"/>
</dbReference>
<dbReference type="RefSeq" id="WP_129885083.1">
    <property type="nucleotide sequence ID" value="NZ_CP035758.1"/>
</dbReference>
<name>A0A4P6JHJ5_KTERU</name>
<keyword evidence="2" id="KW-1185">Reference proteome</keyword>
<dbReference type="KEGG" id="kbs:EPA93_00130"/>
<evidence type="ECO:0000313" key="2">
    <source>
        <dbReference type="Proteomes" id="UP000290365"/>
    </source>
</evidence>
<evidence type="ECO:0000313" key="1">
    <source>
        <dbReference type="EMBL" id="QBD74484.1"/>
    </source>
</evidence>
<protein>
    <recommendedName>
        <fullName evidence="3">Transposase IS4-like domain-containing protein</fullName>
    </recommendedName>
</protein>
<accession>A0A4P6JHJ5</accession>
<dbReference type="Proteomes" id="UP000290365">
    <property type="component" value="Chromosome"/>
</dbReference>
<proteinExistence type="predicted"/>
<organism evidence="1 2">
    <name type="scientific">Ktedonosporobacter rubrisoli</name>
    <dbReference type="NCBI Taxonomy" id="2509675"/>
    <lineage>
        <taxon>Bacteria</taxon>
        <taxon>Bacillati</taxon>
        <taxon>Chloroflexota</taxon>
        <taxon>Ktedonobacteria</taxon>
        <taxon>Ktedonobacterales</taxon>
        <taxon>Ktedonosporobacteraceae</taxon>
        <taxon>Ktedonosporobacter</taxon>
    </lineage>
</organism>
<evidence type="ECO:0008006" key="3">
    <source>
        <dbReference type="Google" id="ProtNLM"/>
    </source>
</evidence>
<reference evidence="1 2" key="1">
    <citation type="submission" date="2019-01" db="EMBL/GenBank/DDBJ databases">
        <title>Ktedonosporobacter rubrisoli SCAWS-G2.</title>
        <authorList>
            <person name="Huang Y."/>
            <person name="Yan B."/>
        </authorList>
    </citation>
    <scope>NUCLEOTIDE SEQUENCE [LARGE SCALE GENOMIC DNA]</scope>
    <source>
        <strain evidence="1 2">SCAWS-G2</strain>
    </source>
</reference>
<dbReference type="AlphaFoldDB" id="A0A4P6JHJ5"/>